<keyword evidence="7" id="KW-0285">Flavoprotein</keyword>
<dbReference type="FunFam" id="1.10.540.10:FF:000010">
    <property type="entry name" value="Medium-chain specific acyl-CoA dehydrogenase, mitochondrial"/>
    <property type="match status" value="2"/>
</dbReference>
<dbReference type="FunFam" id="2.40.110.10:FF:000007">
    <property type="entry name" value="Medium-chain specific acyl-CoA dehydrogenase, mitochondrial"/>
    <property type="match status" value="1"/>
</dbReference>
<dbReference type="FunFam" id="1.20.140.10:FF:000011">
    <property type="entry name" value="Medium-chain specific acyl-CoA dehydrogenase, mitochondrial"/>
    <property type="match status" value="2"/>
</dbReference>
<keyword evidence="13" id="KW-0496">Mitochondrion</keyword>
<evidence type="ECO:0000256" key="13">
    <source>
        <dbReference type="ARBA" id="ARBA00023128"/>
    </source>
</evidence>
<keyword evidence="12" id="KW-0443">Lipid metabolism</keyword>
<comment type="cofactor">
    <cofactor evidence="1">
        <name>FAD</name>
        <dbReference type="ChEBI" id="CHEBI:57692"/>
    </cofactor>
</comment>
<dbReference type="InterPro" id="IPR009100">
    <property type="entry name" value="AcylCoA_DH/oxidase_NM_dom_sf"/>
</dbReference>
<evidence type="ECO:0000256" key="6">
    <source>
        <dbReference type="ARBA" id="ARBA00012033"/>
    </source>
</evidence>
<keyword evidence="20" id="KW-1185">Reference proteome</keyword>
<dbReference type="GO" id="GO:0050660">
    <property type="term" value="F:flavin adenine dinucleotide binding"/>
    <property type="evidence" value="ECO:0007669"/>
    <property type="project" value="InterPro"/>
</dbReference>
<evidence type="ECO:0000313" key="21">
    <source>
        <dbReference type="WBParaSite" id="ALUE_0000577801-mRNA-1"/>
    </source>
</evidence>
<dbReference type="Gene3D" id="1.10.540.10">
    <property type="entry name" value="Acyl-CoA dehydrogenase/oxidase, N-terminal domain"/>
    <property type="match status" value="2"/>
</dbReference>
<comment type="subcellular location">
    <subcellularLocation>
        <location evidence="2">Mitochondrion matrix</location>
    </subcellularLocation>
</comment>
<dbReference type="InterPro" id="IPR050741">
    <property type="entry name" value="Acyl-CoA_dehydrogenase"/>
</dbReference>
<evidence type="ECO:0000256" key="2">
    <source>
        <dbReference type="ARBA" id="ARBA00004305"/>
    </source>
</evidence>
<evidence type="ECO:0000259" key="19">
    <source>
        <dbReference type="Pfam" id="PF02771"/>
    </source>
</evidence>
<accession>A0A9J2P8Q4</accession>
<feature type="domain" description="Acyl-CoA dehydrogenase/oxidase N-terminal" evidence="19">
    <location>
        <begin position="32"/>
        <end position="140"/>
    </location>
</feature>
<dbReference type="Proteomes" id="UP000036681">
    <property type="component" value="Unplaced"/>
</dbReference>
<evidence type="ECO:0000256" key="15">
    <source>
        <dbReference type="ARBA" id="ARBA00059733"/>
    </source>
</evidence>
<dbReference type="PANTHER" id="PTHR48083">
    <property type="entry name" value="MEDIUM-CHAIN SPECIFIC ACYL-COA DEHYDROGENASE, MITOCHONDRIAL-RELATED"/>
    <property type="match status" value="1"/>
</dbReference>
<dbReference type="AlphaFoldDB" id="A0A9J2P8Q4"/>
<dbReference type="SUPFAM" id="SSF56645">
    <property type="entry name" value="Acyl-CoA dehydrogenase NM domain-like"/>
    <property type="match status" value="2"/>
</dbReference>
<keyword evidence="11" id="KW-0560">Oxidoreductase</keyword>
<feature type="domain" description="Acyl-CoA oxidase/dehydrogenase middle" evidence="18">
    <location>
        <begin position="146"/>
        <end position="244"/>
    </location>
</feature>
<dbReference type="PROSITE" id="PS00072">
    <property type="entry name" value="ACYL_COA_DH_1"/>
    <property type="match status" value="1"/>
</dbReference>
<feature type="region of interest" description="Disordered" evidence="16">
    <location>
        <begin position="367"/>
        <end position="388"/>
    </location>
</feature>
<dbReference type="InterPro" id="IPR046373">
    <property type="entry name" value="Acyl-CoA_Oxase/DH_mid-dom_sf"/>
</dbReference>
<keyword evidence="9" id="KW-0276">Fatty acid metabolism</keyword>
<evidence type="ECO:0000256" key="16">
    <source>
        <dbReference type="SAM" id="MobiDB-lite"/>
    </source>
</evidence>
<feature type="domain" description="Acyl-CoA dehydrogenase/oxidase C-terminal" evidence="17">
    <location>
        <begin position="633"/>
        <end position="781"/>
    </location>
</feature>
<dbReference type="FunFam" id="2.40.110.10:FF:000001">
    <property type="entry name" value="Acyl-CoA dehydrogenase, mitochondrial"/>
    <property type="match status" value="1"/>
</dbReference>
<comment type="subunit">
    <text evidence="5">Homotetramer.</text>
</comment>
<dbReference type="InterPro" id="IPR036250">
    <property type="entry name" value="AcylCo_DH-like_C"/>
</dbReference>
<dbReference type="PANTHER" id="PTHR48083:SF38">
    <property type="entry name" value="MEDIUM-CHAIN SPECIFIC ACYL-COA DEHYDROGENASE 10, MITOCHONDRIAL-RELATED"/>
    <property type="match status" value="1"/>
</dbReference>
<reference evidence="21" key="1">
    <citation type="submission" date="2023-03" db="UniProtKB">
        <authorList>
            <consortium name="WormBaseParasite"/>
        </authorList>
    </citation>
    <scope>IDENTIFICATION</scope>
</reference>
<dbReference type="InterPro" id="IPR009075">
    <property type="entry name" value="AcylCo_DH/oxidase_C"/>
</dbReference>
<comment type="catalytic activity">
    <reaction evidence="14">
        <text>a medium-chain 2,3-saturated fatty acyl-CoA + oxidized [electron-transfer flavoprotein] + H(+) = a medium-chain (2E)-enoyl-CoA + reduced [electron-transfer flavoprotein]</text>
        <dbReference type="Rhea" id="RHEA:14477"/>
        <dbReference type="Rhea" id="RHEA-COMP:10685"/>
        <dbReference type="Rhea" id="RHEA-COMP:10686"/>
        <dbReference type="ChEBI" id="CHEBI:15378"/>
        <dbReference type="ChEBI" id="CHEBI:57692"/>
        <dbReference type="ChEBI" id="CHEBI:58307"/>
        <dbReference type="ChEBI" id="CHEBI:83723"/>
        <dbReference type="ChEBI" id="CHEBI:83726"/>
        <dbReference type="EC" id="1.3.8.7"/>
    </reaction>
</comment>
<dbReference type="Pfam" id="PF02771">
    <property type="entry name" value="Acyl-CoA_dh_N"/>
    <property type="match status" value="2"/>
</dbReference>
<feature type="domain" description="Acyl-CoA oxidase/dehydrogenase middle" evidence="18">
    <location>
        <begin position="523"/>
        <end position="621"/>
    </location>
</feature>
<evidence type="ECO:0000256" key="14">
    <source>
        <dbReference type="ARBA" id="ARBA00047882"/>
    </source>
</evidence>
<evidence type="ECO:0000256" key="1">
    <source>
        <dbReference type="ARBA" id="ARBA00001974"/>
    </source>
</evidence>
<evidence type="ECO:0000256" key="7">
    <source>
        <dbReference type="ARBA" id="ARBA00022630"/>
    </source>
</evidence>
<dbReference type="GO" id="GO:0005759">
    <property type="term" value="C:mitochondrial matrix"/>
    <property type="evidence" value="ECO:0007669"/>
    <property type="project" value="UniProtKB-SubCell"/>
</dbReference>
<evidence type="ECO:0000256" key="5">
    <source>
        <dbReference type="ARBA" id="ARBA00011881"/>
    </source>
</evidence>
<evidence type="ECO:0000256" key="12">
    <source>
        <dbReference type="ARBA" id="ARBA00023098"/>
    </source>
</evidence>
<evidence type="ECO:0000313" key="20">
    <source>
        <dbReference type="Proteomes" id="UP000036681"/>
    </source>
</evidence>
<protein>
    <recommendedName>
        <fullName evidence="6">medium-chain acyl-CoA dehydrogenase</fullName>
        <ecNumber evidence="6">1.3.8.7</ecNumber>
    </recommendedName>
</protein>
<dbReference type="InterPro" id="IPR006091">
    <property type="entry name" value="Acyl-CoA_Oxase/DH_mid-dom"/>
</dbReference>
<dbReference type="InterPro" id="IPR013786">
    <property type="entry name" value="AcylCoA_DH/ox_N"/>
</dbReference>
<evidence type="ECO:0000259" key="18">
    <source>
        <dbReference type="Pfam" id="PF02770"/>
    </source>
</evidence>
<dbReference type="InterPro" id="IPR006089">
    <property type="entry name" value="Acyl-CoA_DH_CS"/>
</dbReference>
<evidence type="ECO:0000256" key="11">
    <source>
        <dbReference type="ARBA" id="ARBA00023002"/>
    </source>
</evidence>
<dbReference type="Gene3D" id="1.20.140.10">
    <property type="entry name" value="Butyryl-CoA Dehydrogenase, subunit A, domain 3"/>
    <property type="match status" value="2"/>
</dbReference>
<comment type="function">
    <text evidence="15">This enzyme is specific for acyl chain lengths of 4 to 16.</text>
</comment>
<evidence type="ECO:0000256" key="3">
    <source>
        <dbReference type="ARBA" id="ARBA00005198"/>
    </source>
</evidence>
<dbReference type="InterPro" id="IPR037069">
    <property type="entry name" value="AcylCoA_DH/ox_N_sf"/>
</dbReference>
<dbReference type="Pfam" id="PF02770">
    <property type="entry name" value="Acyl-CoA_dh_M"/>
    <property type="match status" value="2"/>
</dbReference>
<evidence type="ECO:0000256" key="8">
    <source>
        <dbReference type="ARBA" id="ARBA00022827"/>
    </source>
</evidence>
<comment type="pathway">
    <text evidence="3">Lipid metabolism; mitochondrial fatty acid beta-oxidation.</text>
</comment>
<name>A0A9J2P8Q4_ASCLU</name>
<feature type="domain" description="Acyl-CoA dehydrogenase/oxidase C-terminal" evidence="17">
    <location>
        <begin position="256"/>
        <end position="367"/>
    </location>
</feature>
<proteinExistence type="inferred from homology"/>
<dbReference type="WBParaSite" id="ALUE_0000577801-mRNA-1">
    <property type="protein sequence ID" value="ALUE_0000577801-mRNA-1"/>
    <property type="gene ID" value="ALUE_0000577801"/>
</dbReference>
<evidence type="ECO:0000256" key="10">
    <source>
        <dbReference type="ARBA" id="ARBA00022946"/>
    </source>
</evidence>
<organism evidence="20 21">
    <name type="scientific">Ascaris lumbricoides</name>
    <name type="common">Giant roundworm</name>
    <dbReference type="NCBI Taxonomy" id="6252"/>
    <lineage>
        <taxon>Eukaryota</taxon>
        <taxon>Metazoa</taxon>
        <taxon>Ecdysozoa</taxon>
        <taxon>Nematoda</taxon>
        <taxon>Chromadorea</taxon>
        <taxon>Rhabditida</taxon>
        <taxon>Spirurina</taxon>
        <taxon>Ascaridomorpha</taxon>
        <taxon>Ascaridoidea</taxon>
        <taxon>Ascarididae</taxon>
        <taxon>Ascaris</taxon>
    </lineage>
</organism>
<dbReference type="EC" id="1.3.8.7" evidence="6"/>
<sequence>MLARKLLKTFAISTRASSASATSGGWSFRLSDDIKELQQTLRKFTREEVIPKAAHHDETGEFPWDIIKKGHALGIMNPDIPVEYGGLGLGLLANTIIAEELGYGCTGIATVFMTNDLAETPLIVAASEEVKKKYLGRMTEEPLIAAYAVTEPNAGSDVSNIKTKCEKKGDEYIINGSKMWITNAGPANWYFVLCRSDPNPKAPTSKAFTAFVVEADSPGITKGKKEKNMGQHASDTRGLTFEDVRVPASNMVGPPGEGFVVAMRTFDRTRPAVAGLATGLQARCLDEASKYALERKTFGIPIANHQAVATMLADMAINMELSRMITYRCAWEVMSGVPRGYYSSMAKCFAADSANIAASNAVQILGDQPRRVEEETSNGGGEEEGEQEGVGLSWLNSWYRDERRVELTDTQREYQAVALKFAKEEIIPVAAHHDKTGEFPWDIVKKAHTLGLMNPQIPAKYGGAELSSLETALVVESLAYGCSAIQLCIMGPSLAVAPVLLAGNEEQKKKYLGMLAAEPLIAAYCVTEPGAGSDVAAIKTKAEKKGDSYVINGPKAWITGGGYAKWFFVLARTETDPKAPAGRAFAAFVVDGDTPGISRGKKELNMGQRCSDTRTITFEDVVVPKENVLGAPGAGFKVAMGAFDTTRPGVAAGAVGLAWRALDEASKYALERKTFGVPISQHQGVSFLLADMAINLELARLVTYRAAVDVDNKERSSYYASIAKCFAADTANITAANAVQILGGGFNSEYPVEKLMRDAKIYQIYEGTSQIQRVVISRHLLQKVATTGTAG</sequence>
<keyword evidence="10" id="KW-0809">Transit peptide</keyword>
<evidence type="ECO:0000256" key="4">
    <source>
        <dbReference type="ARBA" id="ARBA00009347"/>
    </source>
</evidence>
<dbReference type="Pfam" id="PF00441">
    <property type="entry name" value="Acyl-CoA_dh_1"/>
    <property type="match status" value="2"/>
</dbReference>
<keyword evidence="8" id="KW-0274">FAD</keyword>
<feature type="domain" description="Acyl-CoA dehydrogenase/oxidase N-terminal" evidence="19">
    <location>
        <begin position="408"/>
        <end position="517"/>
    </location>
</feature>
<evidence type="ECO:0000256" key="9">
    <source>
        <dbReference type="ARBA" id="ARBA00022832"/>
    </source>
</evidence>
<dbReference type="GO" id="GO:0051793">
    <property type="term" value="P:medium-chain fatty acid catabolic process"/>
    <property type="evidence" value="ECO:0007669"/>
    <property type="project" value="TreeGrafter"/>
</dbReference>
<dbReference type="Gene3D" id="2.40.110.10">
    <property type="entry name" value="Butyryl-CoA Dehydrogenase, subunit A, domain 2"/>
    <property type="match status" value="2"/>
</dbReference>
<evidence type="ECO:0000259" key="17">
    <source>
        <dbReference type="Pfam" id="PF00441"/>
    </source>
</evidence>
<dbReference type="SUPFAM" id="SSF47203">
    <property type="entry name" value="Acyl-CoA dehydrogenase C-terminal domain-like"/>
    <property type="match status" value="2"/>
</dbReference>
<dbReference type="GO" id="GO:0070991">
    <property type="term" value="F:medium-chain fatty acyl-CoA dehydrogenase activity"/>
    <property type="evidence" value="ECO:0007669"/>
    <property type="project" value="UniProtKB-EC"/>
</dbReference>
<comment type="similarity">
    <text evidence="4">Belongs to the acyl-CoA dehydrogenase family.</text>
</comment>